<sequence>MNRIDFKLPYEAPIAEGFTLSAAPLNICIQFSGDADFEDFEEGEAL</sequence>
<evidence type="ECO:0000313" key="1">
    <source>
        <dbReference type="EMBL" id="GGM51525.1"/>
    </source>
</evidence>
<reference evidence="2" key="1">
    <citation type="journal article" date="2019" name="Int. J. Syst. Evol. Microbiol.">
        <title>The Global Catalogue of Microorganisms (GCM) 10K type strain sequencing project: providing services to taxonomists for standard genome sequencing and annotation.</title>
        <authorList>
            <consortium name="The Broad Institute Genomics Platform"/>
            <consortium name="The Broad Institute Genome Sequencing Center for Infectious Disease"/>
            <person name="Wu L."/>
            <person name="Ma J."/>
        </authorList>
    </citation>
    <scope>NUCLEOTIDE SEQUENCE [LARGE SCALE GENOMIC DNA]</scope>
    <source>
        <strain evidence="2">JCM 30531</strain>
    </source>
</reference>
<keyword evidence="2" id="KW-1185">Reference proteome</keyword>
<dbReference type="EMBL" id="BMPU01000002">
    <property type="protein sequence ID" value="GGM51525.1"/>
    <property type="molecule type" value="Genomic_DNA"/>
</dbReference>
<gene>
    <name evidence="1" type="ORF">GCM10007088_07680</name>
</gene>
<dbReference type="Proteomes" id="UP000653477">
    <property type="component" value="Unassembled WGS sequence"/>
</dbReference>
<name>A0ABQ2H787_9PORP</name>
<evidence type="ECO:0000313" key="2">
    <source>
        <dbReference type="Proteomes" id="UP000653477"/>
    </source>
</evidence>
<organism evidence="1 2">
    <name type="scientific">Porphyromonas pasteri</name>
    <dbReference type="NCBI Taxonomy" id="1583331"/>
    <lineage>
        <taxon>Bacteria</taxon>
        <taxon>Pseudomonadati</taxon>
        <taxon>Bacteroidota</taxon>
        <taxon>Bacteroidia</taxon>
        <taxon>Bacteroidales</taxon>
        <taxon>Porphyromonadaceae</taxon>
        <taxon>Porphyromonas</taxon>
    </lineage>
</organism>
<accession>A0ABQ2H787</accession>
<proteinExistence type="predicted"/>
<dbReference type="RefSeq" id="WP_188807815.1">
    <property type="nucleotide sequence ID" value="NZ_BMPU01000002.1"/>
</dbReference>
<protein>
    <submittedName>
        <fullName evidence="1">Uncharacterized protein</fullName>
    </submittedName>
</protein>
<comment type="caution">
    <text evidence="1">The sequence shown here is derived from an EMBL/GenBank/DDBJ whole genome shotgun (WGS) entry which is preliminary data.</text>
</comment>